<dbReference type="EMBL" id="CADCXV010000739">
    <property type="protein sequence ID" value="CAB0034263.1"/>
    <property type="molecule type" value="Genomic_DNA"/>
</dbReference>
<evidence type="ECO:0000313" key="6">
    <source>
        <dbReference type="Proteomes" id="UP000479190"/>
    </source>
</evidence>
<comment type="similarity">
    <text evidence="3">Belongs to the cyclophilin-type PPIase family.</text>
</comment>
<dbReference type="EC" id="5.2.1.8" evidence="3"/>
<dbReference type="PANTHER" id="PTHR45625">
    <property type="entry name" value="PEPTIDYL-PROLYL CIS-TRANS ISOMERASE-RELATED"/>
    <property type="match status" value="1"/>
</dbReference>
<gene>
    <name evidence="5" type="ORF">TBRA_LOCUS6161</name>
</gene>
<dbReference type="Pfam" id="PF00160">
    <property type="entry name" value="Pro_isomerase"/>
    <property type="match status" value="1"/>
</dbReference>
<accession>A0A6H5I8H0</accession>
<dbReference type="PANTHER" id="PTHR45625:SF4">
    <property type="entry name" value="PEPTIDYLPROLYL ISOMERASE DOMAIN AND WD REPEAT-CONTAINING PROTEIN 1"/>
    <property type="match status" value="1"/>
</dbReference>
<dbReference type="InterPro" id="IPR029000">
    <property type="entry name" value="Cyclophilin-like_dom_sf"/>
</dbReference>
<dbReference type="GO" id="GO:0003755">
    <property type="term" value="F:peptidyl-prolyl cis-trans isomerase activity"/>
    <property type="evidence" value="ECO:0007669"/>
    <property type="project" value="UniProtKB-UniRule"/>
</dbReference>
<evidence type="ECO:0000256" key="1">
    <source>
        <dbReference type="ARBA" id="ARBA00023110"/>
    </source>
</evidence>
<dbReference type="InterPro" id="IPR044666">
    <property type="entry name" value="Cyclophilin_A-like"/>
</dbReference>
<keyword evidence="1 3" id="KW-0697">Rotamase</keyword>
<comment type="catalytic activity">
    <reaction evidence="3">
        <text>[protein]-peptidylproline (omega=180) = [protein]-peptidylproline (omega=0)</text>
        <dbReference type="Rhea" id="RHEA:16237"/>
        <dbReference type="Rhea" id="RHEA-COMP:10747"/>
        <dbReference type="Rhea" id="RHEA-COMP:10748"/>
        <dbReference type="ChEBI" id="CHEBI:83833"/>
        <dbReference type="ChEBI" id="CHEBI:83834"/>
        <dbReference type="EC" id="5.2.1.8"/>
    </reaction>
</comment>
<evidence type="ECO:0000256" key="2">
    <source>
        <dbReference type="ARBA" id="ARBA00023235"/>
    </source>
</evidence>
<organism evidence="5 6">
    <name type="scientific">Trichogramma brassicae</name>
    <dbReference type="NCBI Taxonomy" id="86971"/>
    <lineage>
        <taxon>Eukaryota</taxon>
        <taxon>Metazoa</taxon>
        <taxon>Ecdysozoa</taxon>
        <taxon>Arthropoda</taxon>
        <taxon>Hexapoda</taxon>
        <taxon>Insecta</taxon>
        <taxon>Pterygota</taxon>
        <taxon>Neoptera</taxon>
        <taxon>Endopterygota</taxon>
        <taxon>Hymenoptera</taxon>
        <taxon>Apocrita</taxon>
        <taxon>Proctotrupomorpha</taxon>
        <taxon>Chalcidoidea</taxon>
        <taxon>Trichogrammatidae</taxon>
        <taxon>Trichogramma</taxon>
    </lineage>
</organism>
<sequence length="175" mass="19412">MFFHSPVLLFQTYFLIIFFAKLVLGDIVIELFADKAPRAVENFRSLAQSGYYNGCGFHRVAPGLLIQTGDPTGTGSGVGESIWGGHFEDEFAKELRHDAPYTVSMANLGRPDTNGSQFFITLKEAAEFDDRNVVFGRVVSGQEIVDAIGAEIPRTDRPDVKIIKVIVKSKFYQCL</sequence>
<feature type="domain" description="PPIase cyclophilin-type" evidence="4">
    <location>
        <begin position="14"/>
        <end position="169"/>
    </location>
</feature>
<dbReference type="PROSITE" id="PS50072">
    <property type="entry name" value="CSA_PPIASE_2"/>
    <property type="match status" value="1"/>
</dbReference>
<reference evidence="5 6" key="1">
    <citation type="submission" date="2020-02" db="EMBL/GenBank/DDBJ databases">
        <authorList>
            <person name="Ferguson B K."/>
        </authorList>
    </citation>
    <scope>NUCLEOTIDE SEQUENCE [LARGE SCALE GENOMIC DNA]</scope>
</reference>
<proteinExistence type="inferred from homology"/>
<dbReference type="Gene3D" id="2.40.100.10">
    <property type="entry name" value="Cyclophilin-like"/>
    <property type="match status" value="1"/>
</dbReference>
<name>A0A6H5I8H0_9HYME</name>
<dbReference type="AlphaFoldDB" id="A0A6H5I8H0"/>
<protein>
    <recommendedName>
        <fullName evidence="3">Peptidyl-prolyl cis-trans isomerase</fullName>
        <shortName evidence="3">PPIase</shortName>
        <ecNumber evidence="3">5.2.1.8</ecNumber>
    </recommendedName>
</protein>
<evidence type="ECO:0000259" key="4">
    <source>
        <dbReference type="PROSITE" id="PS50072"/>
    </source>
</evidence>
<evidence type="ECO:0000256" key="3">
    <source>
        <dbReference type="RuleBase" id="RU363019"/>
    </source>
</evidence>
<comment type="function">
    <text evidence="3">PPIases accelerate the folding of proteins. It catalyzes the cis-trans isomerization of proline imidic peptide bonds in oligopeptides.</text>
</comment>
<dbReference type="InterPro" id="IPR002130">
    <property type="entry name" value="Cyclophilin-type_PPIase_dom"/>
</dbReference>
<dbReference type="Proteomes" id="UP000479190">
    <property type="component" value="Unassembled WGS sequence"/>
</dbReference>
<dbReference type="PRINTS" id="PR00153">
    <property type="entry name" value="CSAPPISMRASE"/>
</dbReference>
<dbReference type="OrthoDB" id="407558at2759"/>
<keyword evidence="2 3" id="KW-0413">Isomerase</keyword>
<keyword evidence="6" id="KW-1185">Reference proteome</keyword>
<evidence type="ECO:0000313" key="5">
    <source>
        <dbReference type="EMBL" id="CAB0034263.1"/>
    </source>
</evidence>
<dbReference type="SUPFAM" id="SSF50891">
    <property type="entry name" value="Cyclophilin-like"/>
    <property type="match status" value="1"/>
</dbReference>